<evidence type="ECO:0000313" key="2">
    <source>
        <dbReference type="Proteomes" id="UP000314294"/>
    </source>
</evidence>
<protein>
    <submittedName>
        <fullName evidence="1">Uncharacterized protein</fullName>
    </submittedName>
</protein>
<proteinExistence type="predicted"/>
<evidence type="ECO:0000313" key="1">
    <source>
        <dbReference type="EMBL" id="TNN72448.1"/>
    </source>
</evidence>
<sequence>MTSLATVAMQCIHRKATSRGQRGIQRAQAVWCGRWLFSVKDFILTLVFEALSRESLRVPKLEAVVSHTPKLNMRICKAMGNNRSRSLCTLHSPTLAGQKWESLPVNR</sequence>
<keyword evidence="2" id="KW-1185">Reference proteome</keyword>
<dbReference type="EMBL" id="SRLO01000137">
    <property type="protein sequence ID" value="TNN72448.1"/>
    <property type="molecule type" value="Genomic_DNA"/>
</dbReference>
<gene>
    <name evidence="1" type="ORF">EYF80_017374</name>
</gene>
<name>A0A4Z2I3D3_9TELE</name>
<organism evidence="1 2">
    <name type="scientific">Liparis tanakae</name>
    <name type="common">Tanaka's snailfish</name>
    <dbReference type="NCBI Taxonomy" id="230148"/>
    <lineage>
        <taxon>Eukaryota</taxon>
        <taxon>Metazoa</taxon>
        <taxon>Chordata</taxon>
        <taxon>Craniata</taxon>
        <taxon>Vertebrata</taxon>
        <taxon>Euteleostomi</taxon>
        <taxon>Actinopterygii</taxon>
        <taxon>Neopterygii</taxon>
        <taxon>Teleostei</taxon>
        <taxon>Neoteleostei</taxon>
        <taxon>Acanthomorphata</taxon>
        <taxon>Eupercaria</taxon>
        <taxon>Perciformes</taxon>
        <taxon>Cottioidei</taxon>
        <taxon>Cottales</taxon>
        <taxon>Liparidae</taxon>
        <taxon>Liparis</taxon>
    </lineage>
</organism>
<comment type="caution">
    <text evidence="1">The sequence shown here is derived from an EMBL/GenBank/DDBJ whole genome shotgun (WGS) entry which is preliminary data.</text>
</comment>
<accession>A0A4Z2I3D3</accession>
<dbReference type="Proteomes" id="UP000314294">
    <property type="component" value="Unassembled WGS sequence"/>
</dbReference>
<dbReference type="AlphaFoldDB" id="A0A4Z2I3D3"/>
<reference evidence="1 2" key="1">
    <citation type="submission" date="2019-03" db="EMBL/GenBank/DDBJ databases">
        <title>First draft genome of Liparis tanakae, snailfish: a comprehensive survey of snailfish specific genes.</title>
        <authorList>
            <person name="Kim W."/>
            <person name="Song I."/>
            <person name="Jeong J.-H."/>
            <person name="Kim D."/>
            <person name="Kim S."/>
            <person name="Ryu S."/>
            <person name="Song J.Y."/>
            <person name="Lee S.K."/>
        </authorList>
    </citation>
    <scope>NUCLEOTIDE SEQUENCE [LARGE SCALE GENOMIC DNA]</scope>
    <source>
        <tissue evidence="1">Muscle</tissue>
    </source>
</reference>